<keyword evidence="6" id="KW-0175">Coiled coil</keyword>
<keyword evidence="4" id="KW-0736">Signalosome</keyword>
<keyword evidence="5" id="KW-0539">Nucleus</keyword>
<dbReference type="InterPro" id="IPR045135">
    <property type="entry name" value="Rpn7_N"/>
</dbReference>
<evidence type="ECO:0000256" key="7">
    <source>
        <dbReference type="SAM" id="MobiDB-lite"/>
    </source>
</evidence>
<dbReference type="InterPro" id="IPR000717">
    <property type="entry name" value="PCI_dom"/>
</dbReference>
<evidence type="ECO:0000256" key="3">
    <source>
        <dbReference type="ARBA" id="ARBA00022490"/>
    </source>
</evidence>
<evidence type="ECO:0000313" key="10">
    <source>
        <dbReference type="Proteomes" id="UP001274830"/>
    </source>
</evidence>
<evidence type="ECO:0000256" key="1">
    <source>
        <dbReference type="ARBA" id="ARBA00004123"/>
    </source>
</evidence>
<dbReference type="Pfam" id="PF10602">
    <property type="entry name" value="RPN7"/>
    <property type="match status" value="1"/>
</dbReference>
<feature type="coiled-coil region" evidence="6">
    <location>
        <begin position="107"/>
        <end position="134"/>
    </location>
</feature>
<evidence type="ECO:0000256" key="4">
    <source>
        <dbReference type="ARBA" id="ARBA00022790"/>
    </source>
</evidence>
<evidence type="ECO:0000256" key="6">
    <source>
        <dbReference type="SAM" id="Coils"/>
    </source>
</evidence>
<dbReference type="SMART" id="SM00088">
    <property type="entry name" value="PINT"/>
    <property type="match status" value="1"/>
</dbReference>
<name>A0AAE0WF65_9PEZI</name>
<evidence type="ECO:0000259" key="8">
    <source>
        <dbReference type="PROSITE" id="PS50250"/>
    </source>
</evidence>
<feature type="region of interest" description="Disordered" evidence="7">
    <location>
        <begin position="1"/>
        <end position="21"/>
    </location>
</feature>
<dbReference type="PANTHER" id="PTHR14145:SF2">
    <property type="entry name" value="COP9 SIGNALOSOME COMPLEX SUBUNIT 1"/>
    <property type="match status" value="1"/>
</dbReference>
<dbReference type="PROSITE" id="PS50250">
    <property type="entry name" value="PCI"/>
    <property type="match status" value="1"/>
</dbReference>
<dbReference type="PANTHER" id="PTHR14145">
    <property type="entry name" value="26S PROTESOME SUBUNIT 6"/>
    <property type="match status" value="1"/>
</dbReference>
<keyword evidence="3" id="KW-0963">Cytoplasm</keyword>
<keyword evidence="10" id="KW-1185">Reference proteome</keyword>
<feature type="domain" description="PCI" evidence="8">
    <location>
        <begin position="254"/>
        <end position="453"/>
    </location>
</feature>
<protein>
    <recommendedName>
        <fullName evidence="8">PCI domain-containing protein</fullName>
    </recommendedName>
</protein>
<accession>A0AAE0WF65</accession>
<evidence type="ECO:0000313" key="9">
    <source>
        <dbReference type="EMBL" id="KAK3669996.1"/>
    </source>
</evidence>
<dbReference type="Pfam" id="PF01399">
    <property type="entry name" value="PCI"/>
    <property type="match status" value="1"/>
</dbReference>
<dbReference type="Gene3D" id="1.25.40.570">
    <property type="match status" value="1"/>
</dbReference>
<evidence type="ECO:0000256" key="2">
    <source>
        <dbReference type="ARBA" id="ARBA00004496"/>
    </source>
</evidence>
<comment type="subcellular location">
    <subcellularLocation>
        <location evidence="2">Cytoplasm</location>
    </subcellularLocation>
    <subcellularLocation>
        <location evidence="1">Nucleus</location>
    </subcellularLocation>
</comment>
<dbReference type="Proteomes" id="UP001274830">
    <property type="component" value="Unassembled WGS sequence"/>
</dbReference>
<dbReference type="InterPro" id="IPR019585">
    <property type="entry name" value="Rpn7/CSN1"/>
</dbReference>
<gene>
    <name evidence="9" type="ORF">LTR78_010168</name>
</gene>
<evidence type="ECO:0000256" key="5">
    <source>
        <dbReference type="ARBA" id="ARBA00023242"/>
    </source>
</evidence>
<dbReference type="GO" id="GO:0005737">
    <property type="term" value="C:cytoplasm"/>
    <property type="evidence" value="ECO:0007669"/>
    <property type="project" value="UniProtKB-SubCell"/>
</dbReference>
<reference evidence="9" key="1">
    <citation type="submission" date="2023-07" db="EMBL/GenBank/DDBJ databases">
        <title>Black Yeasts Isolated from many extreme environments.</title>
        <authorList>
            <person name="Coleine C."/>
            <person name="Stajich J.E."/>
            <person name="Selbmann L."/>
        </authorList>
    </citation>
    <scope>NUCLEOTIDE SEQUENCE</scope>
    <source>
        <strain evidence="9">CCFEE 5485</strain>
    </source>
</reference>
<comment type="caution">
    <text evidence="9">The sequence shown here is derived from an EMBL/GenBank/DDBJ whole genome shotgun (WGS) entry which is preliminary data.</text>
</comment>
<organism evidence="9 10">
    <name type="scientific">Recurvomyces mirabilis</name>
    <dbReference type="NCBI Taxonomy" id="574656"/>
    <lineage>
        <taxon>Eukaryota</taxon>
        <taxon>Fungi</taxon>
        <taxon>Dikarya</taxon>
        <taxon>Ascomycota</taxon>
        <taxon>Pezizomycotina</taxon>
        <taxon>Dothideomycetes</taxon>
        <taxon>Dothideomycetidae</taxon>
        <taxon>Mycosphaerellales</taxon>
        <taxon>Teratosphaeriaceae</taxon>
        <taxon>Recurvomyces</taxon>
    </lineage>
</organism>
<dbReference type="GO" id="GO:0008180">
    <property type="term" value="C:COP9 signalosome"/>
    <property type="evidence" value="ECO:0007669"/>
    <property type="project" value="UniProtKB-KW"/>
</dbReference>
<dbReference type="AlphaFoldDB" id="A0AAE0WF65"/>
<dbReference type="EMBL" id="JAUTXT010000066">
    <property type="protein sequence ID" value="KAK3669996.1"/>
    <property type="molecule type" value="Genomic_DNA"/>
</dbReference>
<proteinExistence type="predicted"/>
<sequence length="513" mass="55573">MASNGIESPPKRVKHESSSTAGNFNLAPPTFDLDIWATHYEGALLPLRLSHVAIHCPTLARQAMTMAISTAKEGKDVRLYTRICELADQLGFSDIGTPDEEHIAKQEEGNRRQLSKLESELRGYKNNLIRESIRMGQEDMANHQLATGGPLPDPANPLSTNAAGYNAAYQAFGKMRDYCTTPTHMASMNLRLIYTAILQAVSMQQLGSSAGTNWNNVLSTSSRLRTSGVKEEEQIKLTPIATAMSGIAQLSQGNYRDAAAAFLATPKEYNTIGPVHGADFGRAVASANDIAIYGGLCSLATLSRQELIDLVLGGNFRAFLELEPHMRKAISLYTTAKYQACLDTLRRYYSDWSLDIFLGAQAMSARHGVSHVDLLFARIREKSITAYFSSFSQVSLSALATTFPPALSSSSSSSSSSAAAMMEEEVLRMIETKQLDARLDVVKGVLVAPRKEARSAAHEEAKRVAEEVERTLLLRLHRVNVSLAGLGVPKGKGGNWGGEVGNGVGGGWRDYGG</sequence>